<keyword evidence="1" id="KW-0695">RNA-directed DNA polymerase</keyword>
<proteinExistence type="predicted"/>
<keyword evidence="1" id="KW-0548">Nucleotidyltransferase</keyword>
<organism evidence="1 2">
    <name type="scientific">Mycena venus</name>
    <dbReference type="NCBI Taxonomy" id="2733690"/>
    <lineage>
        <taxon>Eukaryota</taxon>
        <taxon>Fungi</taxon>
        <taxon>Dikarya</taxon>
        <taxon>Basidiomycota</taxon>
        <taxon>Agaricomycotina</taxon>
        <taxon>Agaricomycetes</taxon>
        <taxon>Agaricomycetidae</taxon>
        <taxon>Agaricales</taxon>
        <taxon>Marasmiineae</taxon>
        <taxon>Mycenaceae</taxon>
        <taxon>Mycena</taxon>
    </lineage>
</organism>
<sequence length="325" mass="36900">MTSYTHPYTRVPFLHTYSIDPASGTISYTYPYDRLDALRRINPTNTPWHPTKGQDFGYTFTYIGFFWDIAARCVSLSENKRLKFLGHVRAFVTDFGANRCKATHVMKLHGSLCHITFVHRLGRSYLTALSSFVASFEGNNHVARYPPPSVFTVLKWWDATLSVPNTSRAIIPRGPLIDRHLFVDASTDWGIGILLEGHWDAWRGKGGWKSASRHIGWLECVTVELLIYAIEERGWHDCYLLVHSDNQGVIGAFDKGRSRNHEMNLSIRRSHYVPAARNITLELLYIPSAENPADPISRGDVGAVVSRLPPNNSFPDDLLPYFEHV</sequence>
<keyword evidence="1" id="KW-0808">Transferase</keyword>
<dbReference type="InterPro" id="IPR052055">
    <property type="entry name" value="Hepadnavirus_pol/RT"/>
</dbReference>
<dbReference type="GO" id="GO:0003964">
    <property type="term" value="F:RNA-directed DNA polymerase activity"/>
    <property type="evidence" value="ECO:0007669"/>
    <property type="project" value="UniProtKB-KW"/>
</dbReference>
<name>A0A8H6XPU7_9AGAR</name>
<keyword evidence="2" id="KW-1185">Reference proteome</keyword>
<dbReference type="PANTHER" id="PTHR33050">
    <property type="entry name" value="REVERSE TRANSCRIPTASE DOMAIN-CONTAINING PROTEIN"/>
    <property type="match status" value="1"/>
</dbReference>
<accession>A0A8H6XPU7</accession>
<dbReference type="PANTHER" id="PTHR33050:SF7">
    <property type="entry name" value="RIBONUCLEASE H"/>
    <property type="match status" value="1"/>
</dbReference>
<gene>
    <name evidence="1" type="ORF">MVEN_01597400</name>
</gene>
<comment type="caution">
    <text evidence="1">The sequence shown here is derived from an EMBL/GenBank/DDBJ whole genome shotgun (WGS) entry which is preliminary data.</text>
</comment>
<dbReference type="Proteomes" id="UP000620124">
    <property type="component" value="Unassembled WGS sequence"/>
</dbReference>
<protein>
    <submittedName>
        <fullName evidence="1">Reverse transcriptase ribonuclease h</fullName>
    </submittedName>
</protein>
<dbReference type="OrthoDB" id="2506773at2759"/>
<reference evidence="1" key="1">
    <citation type="submission" date="2020-05" db="EMBL/GenBank/DDBJ databases">
        <title>Mycena genomes resolve the evolution of fungal bioluminescence.</title>
        <authorList>
            <person name="Tsai I.J."/>
        </authorList>
    </citation>
    <scope>NUCLEOTIDE SEQUENCE</scope>
    <source>
        <strain evidence="1">CCC161011</strain>
    </source>
</reference>
<dbReference type="AlphaFoldDB" id="A0A8H6XPU7"/>
<dbReference type="EMBL" id="JACAZI010000013">
    <property type="protein sequence ID" value="KAF7345768.1"/>
    <property type="molecule type" value="Genomic_DNA"/>
</dbReference>
<evidence type="ECO:0000313" key="2">
    <source>
        <dbReference type="Proteomes" id="UP000620124"/>
    </source>
</evidence>
<evidence type="ECO:0000313" key="1">
    <source>
        <dbReference type="EMBL" id="KAF7345768.1"/>
    </source>
</evidence>